<dbReference type="Proteomes" id="UP001519887">
    <property type="component" value="Unassembled WGS sequence"/>
</dbReference>
<evidence type="ECO:0000259" key="8">
    <source>
        <dbReference type="PROSITE" id="PS50928"/>
    </source>
</evidence>
<dbReference type="Pfam" id="PF00528">
    <property type="entry name" value="BPD_transp_1"/>
    <property type="match status" value="1"/>
</dbReference>
<evidence type="ECO:0000256" key="1">
    <source>
        <dbReference type="ARBA" id="ARBA00004651"/>
    </source>
</evidence>
<reference evidence="9 10" key="1">
    <citation type="submission" date="2021-07" db="EMBL/GenBank/DDBJ databases">
        <title>Paenibacillus radiodurans sp. nov., isolated from the southeastern edge of Tengger Desert.</title>
        <authorList>
            <person name="Zhang G."/>
        </authorList>
    </citation>
    <scope>NUCLEOTIDE SEQUENCE [LARGE SCALE GENOMIC DNA]</scope>
    <source>
        <strain evidence="9 10">CCM 7311</strain>
    </source>
</reference>
<keyword evidence="5 7" id="KW-1133">Transmembrane helix</keyword>
<name>A0ABS7BVS6_9BACL</name>
<accession>A0ABS7BVS6</accession>
<protein>
    <submittedName>
        <fullName evidence="9">Carbohydrate ABC transporter permease</fullName>
    </submittedName>
</protein>
<keyword evidence="10" id="KW-1185">Reference proteome</keyword>
<feature type="transmembrane region" description="Helical" evidence="7">
    <location>
        <begin position="12"/>
        <end position="37"/>
    </location>
</feature>
<dbReference type="RefSeq" id="WP_210046507.1">
    <property type="nucleotide sequence ID" value="NZ_JBHLVU010000030.1"/>
</dbReference>
<evidence type="ECO:0000313" key="9">
    <source>
        <dbReference type="EMBL" id="MBW7452758.1"/>
    </source>
</evidence>
<organism evidence="9 10">
    <name type="scientific">Paenibacillus sepulcri</name>
    <dbReference type="NCBI Taxonomy" id="359917"/>
    <lineage>
        <taxon>Bacteria</taxon>
        <taxon>Bacillati</taxon>
        <taxon>Bacillota</taxon>
        <taxon>Bacilli</taxon>
        <taxon>Bacillales</taxon>
        <taxon>Paenibacillaceae</taxon>
        <taxon>Paenibacillus</taxon>
    </lineage>
</organism>
<evidence type="ECO:0000256" key="3">
    <source>
        <dbReference type="ARBA" id="ARBA00022475"/>
    </source>
</evidence>
<dbReference type="InterPro" id="IPR035906">
    <property type="entry name" value="MetI-like_sf"/>
</dbReference>
<keyword evidence="2 7" id="KW-0813">Transport</keyword>
<evidence type="ECO:0000313" key="10">
    <source>
        <dbReference type="Proteomes" id="UP001519887"/>
    </source>
</evidence>
<evidence type="ECO:0000256" key="4">
    <source>
        <dbReference type="ARBA" id="ARBA00022692"/>
    </source>
</evidence>
<dbReference type="InterPro" id="IPR000515">
    <property type="entry name" value="MetI-like"/>
</dbReference>
<sequence length="297" mass="33422">MLISRGEKTFHVLNAIILLLLSFTVIYPFINIFAISFNDGQDAMIKGIYLWPRKFSIAAYELIFKEPLLAHSAYVSVLRTVLGTIVNLASTAVIAYVLSNRQLLFRRTFIFLYVFTMYFNGGIIPEFLLIRSLGLYDNFAVYILPGLVAAMPIMIMRQFFEDLPQALLESARIDGASEIRILMRIVIPMAAPVMATVALMYAVGHWTSWNDTYFYTKNDGKLATLQGILVKILMESQAQSMSSNYSALMDSMRGENKPTSEVIKMATIVVTTVPVLCVYPFLQKYFVSGMTMGAVKE</sequence>
<feature type="transmembrane region" description="Helical" evidence="7">
    <location>
        <begin position="262"/>
        <end position="282"/>
    </location>
</feature>
<evidence type="ECO:0000256" key="7">
    <source>
        <dbReference type="RuleBase" id="RU363032"/>
    </source>
</evidence>
<evidence type="ECO:0000256" key="5">
    <source>
        <dbReference type="ARBA" id="ARBA00022989"/>
    </source>
</evidence>
<comment type="subcellular location">
    <subcellularLocation>
        <location evidence="1 7">Cell membrane</location>
        <topology evidence="1 7">Multi-pass membrane protein</topology>
    </subcellularLocation>
</comment>
<dbReference type="PROSITE" id="PS50928">
    <property type="entry name" value="ABC_TM1"/>
    <property type="match status" value="1"/>
</dbReference>
<gene>
    <name evidence="9" type="ORF">K0U00_01710</name>
</gene>
<comment type="caution">
    <text evidence="9">The sequence shown here is derived from an EMBL/GenBank/DDBJ whole genome shotgun (WGS) entry which is preliminary data.</text>
</comment>
<keyword evidence="4 7" id="KW-0812">Transmembrane</keyword>
<dbReference type="Gene3D" id="1.10.3720.10">
    <property type="entry name" value="MetI-like"/>
    <property type="match status" value="1"/>
</dbReference>
<dbReference type="PANTHER" id="PTHR43744">
    <property type="entry name" value="ABC TRANSPORTER PERMEASE PROTEIN MG189-RELATED-RELATED"/>
    <property type="match status" value="1"/>
</dbReference>
<feature type="transmembrane region" description="Helical" evidence="7">
    <location>
        <begin position="110"/>
        <end position="133"/>
    </location>
</feature>
<dbReference type="PANTHER" id="PTHR43744:SF9">
    <property type="entry name" value="POLYGALACTURONAN_RHAMNOGALACTURONAN TRANSPORT SYSTEM PERMEASE PROTEIN YTCP"/>
    <property type="match status" value="1"/>
</dbReference>
<feature type="transmembrane region" description="Helical" evidence="7">
    <location>
        <begin position="181"/>
        <end position="203"/>
    </location>
</feature>
<dbReference type="SUPFAM" id="SSF161098">
    <property type="entry name" value="MetI-like"/>
    <property type="match status" value="1"/>
</dbReference>
<dbReference type="CDD" id="cd06261">
    <property type="entry name" value="TM_PBP2"/>
    <property type="match status" value="1"/>
</dbReference>
<keyword evidence="3" id="KW-1003">Cell membrane</keyword>
<dbReference type="EMBL" id="JAHZIK010000016">
    <property type="protein sequence ID" value="MBW7452758.1"/>
    <property type="molecule type" value="Genomic_DNA"/>
</dbReference>
<feature type="transmembrane region" description="Helical" evidence="7">
    <location>
        <begin position="139"/>
        <end position="160"/>
    </location>
</feature>
<comment type="similarity">
    <text evidence="7">Belongs to the binding-protein-dependent transport system permease family.</text>
</comment>
<evidence type="ECO:0000256" key="6">
    <source>
        <dbReference type="ARBA" id="ARBA00023136"/>
    </source>
</evidence>
<evidence type="ECO:0000256" key="2">
    <source>
        <dbReference type="ARBA" id="ARBA00022448"/>
    </source>
</evidence>
<proteinExistence type="inferred from homology"/>
<feature type="transmembrane region" description="Helical" evidence="7">
    <location>
        <begin position="77"/>
        <end position="98"/>
    </location>
</feature>
<feature type="domain" description="ABC transmembrane type-1" evidence="8">
    <location>
        <begin position="69"/>
        <end position="280"/>
    </location>
</feature>
<keyword evidence="6 7" id="KW-0472">Membrane</keyword>